<feature type="domain" description="AMP-dependent synthetase/ligase" evidence="1">
    <location>
        <begin position="17"/>
        <end position="368"/>
    </location>
</feature>
<evidence type="ECO:0000259" key="2">
    <source>
        <dbReference type="Pfam" id="PF13193"/>
    </source>
</evidence>
<dbReference type="InterPro" id="IPR000873">
    <property type="entry name" value="AMP-dep_synth/lig_dom"/>
</dbReference>
<dbReference type="PANTHER" id="PTHR43767:SF1">
    <property type="entry name" value="NONRIBOSOMAL PEPTIDE SYNTHASE PES1 (EUROFUNG)-RELATED"/>
    <property type="match status" value="1"/>
</dbReference>
<dbReference type="EC" id="6.2.1.48" evidence="3"/>
<dbReference type="EMBL" id="WEGI01000004">
    <property type="protein sequence ID" value="MQY26466.1"/>
    <property type="molecule type" value="Genomic_DNA"/>
</dbReference>
<name>A0A7K0DL18_9NOCA</name>
<evidence type="ECO:0000313" key="4">
    <source>
        <dbReference type="Proteomes" id="UP000431401"/>
    </source>
</evidence>
<dbReference type="InterPro" id="IPR050237">
    <property type="entry name" value="ATP-dep_AMP-bd_enzyme"/>
</dbReference>
<dbReference type="Proteomes" id="UP000431401">
    <property type="component" value="Unassembled WGS sequence"/>
</dbReference>
<gene>
    <name evidence="3" type="primary">caiC_1</name>
    <name evidence="3" type="ORF">NRB56_20340</name>
</gene>
<keyword evidence="3" id="KW-0436">Ligase</keyword>
<dbReference type="Gene3D" id="3.40.50.12780">
    <property type="entry name" value="N-terminal domain of ligase-like"/>
    <property type="match status" value="1"/>
</dbReference>
<organism evidence="3 4">
    <name type="scientific">Nocardia aurantia</name>
    <dbReference type="NCBI Taxonomy" id="2585199"/>
    <lineage>
        <taxon>Bacteria</taxon>
        <taxon>Bacillati</taxon>
        <taxon>Actinomycetota</taxon>
        <taxon>Actinomycetes</taxon>
        <taxon>Mycobacteriales</taxon>
        <taxon>Nocardiaceae</taxon>
        <taxon>Nocardia</taxon>
    </lineage>
</organism>
<dbReference type="SUPFAM" id="SSF56801">
    <property type="entry name" value="Acetyl-CoA synthetase-like"/>
    <property type="match status" value="1"/>
</dbReference>
<dbReference type="Gene3D" id="3.30.300.30">
    <property type="match status" value="1"/>
</dbReference>
<dbReference type="InterPro" id="IPR045851">
    <property type="entry name" value="AMP-bd_C_sf"/>
</dbReference>
<dbReference type="PANTHER" id="PTHR43767">
    <property type="entry name" value="LONG-CHAIN-FATTY-ACID--COA LIGASE"/>
    <property type="match status" value="1"/>
</dbReference>
<proteinExistence type="predicted"/>
<feature type="domain" description="AMP-binding enzyme C-terminal" evidence="2">
    <location>
        <begin position="418"/>
        <end position="491"/>
    </location>
</feature>
<dbReference type="GO" id="GO:0016878">
    <property type="term" value="F:acid-thiol ligase activity"/>
    <property type="evidence" value="ECO:0007669"/>
    <property type="project" value="UniProtKB-ARBA"/>
</dbReference>
<reference evidence="3 4" key="1">
    <citation type="submission" date="2019-10" db="EMBL/GenBank/DDBJ databases">
        <title>Nocardia macrotermitis sp. nov. and Nocardia aurantia sp. nov., isolated from the gut of fungus growing-termite Macrotermes natalensis.</title>
        <authorList>
            <person name="Benndorf R."/>
            <person name="Schwitalla J."/>
            <person name="Martin K."/>
            <person name="De Beer W."/>
            <person name="Kaster A.-K."/>
            <person name="Vollmers J."/>
            <person name="Poulsen M."/>
            <person name="Beemelmanns C."/>
        </authorList>
    </citation>
    <scope>NUCLEOTIDE SEQUENCE [LARGE SCALE GENOMIC DNA]</scope>
    <source>
        <strain evidence="3 4">RB56</strain>
    </source>
</reference>
<sequence length="510" mass="54259">MDHPMTGAQTVATLLAYWAGETPSAPFLVFDDLAGNIELVDYRGTMALARRGAAVLSGLGAGRGDRVALVLDNSVEFFACWFGAALTGSVIVPLSPQLRADDLGYAFGHAGCMAVVCGPAQASAVRAGTPLPVVVTGADFDRRAAGLVPTPVRVRPEDPLAILYTSGTTDRPKGVIVTHANYLTAGLTVAHGLRIRSDDRWLVVQPLFHADAQYYCTMSALVSGASIAVAARFSATRWAAQACIHGATLTSLFASSLRMILAAPETPYDAQNRLRAALFAQNISEAQLVRFRTRFECPLRQLYGMTETVAPPLLNPLFGPHDNATLGLPTASGRVRVVDPDGLDVVPGEVGELLVGGLPGYTLMAGYHDDPEATAAVLADGWLRTGDLVRLRPDGFIAFHDRADDVIRRLGENISAAEVERVLADHPTVTDCAVIGVPVPNGEESIVAFVVCHQPVPHVSELLAHCIEWLPRAKVPDRIDIVDTLPRTVIGRVRKQLLRVGALATELAAG</sequence>
<accession>A0A7K0DL18</accession>
<dbReference type="InterPro" id="IPR042099">
    <property type="entry name" value="ANL_N_sf"/>
</dbReference>
<dbReference type="InterPro" id="IPR025110">
    <property type="entry name" value="AMP-bd_C"/>
</dbReference>
<protein>
    <submittedName>
        <fullName evidence="3">Crotonobetaine/carnitine--CoA ligase</fullName>
        <ecNumber evidence="3">6.2.1.48</ecNumber>
    </submittedName>
</protein>
<dbReference type="Pfam" id="PF00501">
    <property type="entry name" value="AMP-binding"/>
    <property type="match status" value="1"/>
</dbReference>
<keyword evidence="4" id="KW-1185">Reference proteome</keyword>
<evidence type="ECO:0000313" key="3">
    <source>
        <dbReference type="EMBL" id="MQY26466.1"/>
    </source>
</evidence>
<dbReference type="AlphaFoldDB" id="A0A7K0DL18"/>
<dbReference type="Pfam" id="PF13193">
    <property type="entry name" value="AMP-binding_C"/>
    <property type="match status" value="1"/>
</dbReference>
<dbReference type="OrthoDB" id="4363623at2"/>
<evidence type="ECO:0000259" key="1">
    <source>
        <dbReference type="Pfam" id="PF00501"/>
    </source>
</evidence>
<comment type="caution">
    <text evidence="3">The sequence shown here is derived from an EMBL/GenBank/DDBJ whole genome shotgun (WGS) entry which is preliminary data.</text>
</comment>